<dbReference type="AlphaFoldDB" id="A0A6N8CUH9"/>
<comment type="caution">
    <text evidence="1">The sequence shown here is derived from an EMBL/GenBank/DDBJ whole genome shotgun (WGS) entry which is preliminary data.</text>
</comment>
<dbReference type="EMBL" id="WNHB01000021">
    <property type="protein sequence ID" value="MTT32823.1"/>
    <property type="molecule type" value="Genomic_DNA"/>
</dbReference>
<gene>
    <name evidence="1" type="ORF">GMB86_12480</name>
</gene>
<protein>
    <submittedName>
        <fullName evidence="1">Uncharacterized protein</fullName>
    </submittedName>
</protein>
<dbReference type="RefSeq" id="WP_155220432.1">
    <property type="nucleotide sequence ID" value="NZ_WNHB01000021.1"/>
</dbReference>
<evidence type="ECO:0000313" key="2">
    <source>
        <dbReference type="Proteomes" id="UP000440978"/>
    </source>
</evidence>
<name>A0A6N8CUH9_9BACI</name>
<reference evidence="1 2" key="1">
    <citation type="submission" date="2019-11" db="EMBL/GenBank/DDBJ databases">
        <title>Terrilactibacillus tamarindus sp. nov. BCM23-1 isolated from bark of Tamarindus indica.</title>
        <authorList>
            <person name="Kingkaew E."/>
            <person name="Tanasupawat S."/>
        </authorList>
    </citation>
    <scope>NUCLEOTIDE SEQUENCE [LARGE SCALE GENOMIC DNA]</scope>
    <source>
        <strain evidence="1 2">BCM23-1</strain>
    </source>
</reference>
<proteinExistence type="predicted"/>
<evidence type="ECO:0000313" key="1">
    <source>
        <dbReference type="EMBL" id="MTT32823.1"/>
    </source>
</evidence>
<accession>A0A6N8CUH9</accession>
<keyword evidence="2" id="KW-1185">Reference proteome</keyword>
<organism evidence="1 2">
    <name type="scientific">Terrilactibacillus tamarindi</name>
    <dbReference type="NCBI Taxonomy" id="2599694"/>
    <lineage>
        <taxon>Bacteria</taxon>
        <taxon>Bacillati</taxon>
        <taxon>Bacillota</taxon>
        <taxon>Bacilli</taxon>
        <taxon>Bacillales</taxon>
        <taxon>Bacillaceae</taxon>
        <taxon>Terrilactibacillus</taxon>
    </lineage>
</organism>
<sequence length="46" mass="4854">MRTKLSLSILTIMGLLLLSGLISTTQPAAQAEDLIVGHSIGNSLFK</sequence>
<dbReference type="Proteomes" id="UP000440978">
    <property type="component" value="Unassembled WGS sequence"/>
</dbReference>